<organism evidence="2 3">
    <name type="scientific">Xanthomonas citri pv. citri</name>
    <dbReference type="NCBI Taxonomy" id="611301"/>
    <lineage>
        <taxon>Bacteria</taxon>
        <taxon>Pseudomonadati</taxon>
        <taxon>Pseudomonadota</taxon>
        <taxon>Gammaproteobacteria</taxon>
        <taxon>Lysobacterales</taxon>
        <taxon>Lysobacteraceae</taxon>
        <taxon>Xanthomonas</taxon>
    </lineage>
</organism>
<evidence type="ECO:0000313" key="3">
    <source>
        <dbReference type="Proteomes" id="UP000052230"/>
    </source>
</evidence>
<reference evidence="2 3" key="1">
    <citation type="submission" date="2014-09" db="EMBL/GenBank/DDBJ databases">
        <authorList>
            <person name="Regsiter A."/>
        </authorList>
    </citation>
    <scope>NUCLEOTIDE SEQUENCE [LARGE SCALE GENOMIC DNA]</scope>
</reference>
<dbReference type="Proteomes" id="UP000052230">
    <property type="component" value="Unassembled WGS sequence"/>
</dbReference>
<comment type="caution">
    <text evidence="2">The sequence shown here is derived from an EMBL/GenBank/DDBJ whole genome shotgun (WGS) entry which is preliminary data.</text>
</comment>
<name>A0A0U5F7G6_XANCI</name>
<proteinExistence type="predicted"/>
<evidence type="ECO:0000256" key="1">
    <source>
        <dbReference type="SAM" id="MobiDB-lite"/>
    </source>
</evidence>
<feature type="region of interest" description="Disordered" evidence="1">
    <location>
        <begin position="50"/>
        <end position="80"/>
    </location>
</feature>
<gene>
    <name evidence="2" type="ORF">XAC3562_10046</name>
</gene>
<dbReference type="EMBL" id="CCXZ01000001">
    <property type="protein sequence ID" value="CEG14106.1"/>
    <property type="molecule type" value="Genomic_DNA"/>
</dbReference>
<sequence>MKMLRHSLSETDIAASWRRSSARRGTLHNAGAQALACDASASGQRAAPHCAGADSWACSGRTQPGHPDGGRSRAAGADPH</sequence>
<keyword evidence="3" id="KW-1185">Reference proteome</keyword>
<protein>
    <submittedName>
        <fullName evidence="2">Uncharacterized protein</fullName>
    </submittedName>
</protein>
<evidence type="ECO:0000313" key="2">
    <source>
        <dbReference type="EMBL" id="CEG14106.1"/>
    </source>
</evidence>
<dbReference type="AlphaFoldDB" id="A0A0U5F7G6"/>
<accession>A0A0U5F7G6</accession>